<name>A0A9D9DKI8_9BACT</name>
<gene>
    <name evidence="6" type="ORF">IAC68_01565</name>
</gene>
<evidence type="ECO:0000256" key="4">
    <source>
        <dbReference type="ARBA" id="ARBA00022801"/>
    </source>
</evidence>
<dbReference type="PANTHER" id="PTHR47271:SF2">
    <property type="entry name" value="ARGININE DEIMINASE"/>
    <property type="match status" value="1"/>
</dbReference>
<comment type="pathway">
    <text evidence="1">Amino-acid degradation; L-arginine degradation via ADI pathway; carbamoyl phosphate from L-arginine: step 1/2.</text>
</comment>
<proteinExistence type="inferred from homology"/>
<dbReference type="PANTHER" id="PTHR47271">
    <property type="entry name" value="ARGININE DEIMINASE"/>
    <property type="match status" value="1"/>
</dbReference>
<evidence type="ECO:0000256" key="3">
    <source>
        <dbReference type="ARBA" id="ARBA00012171"/>
    </source>
</evidence>
<comment type="caution">
    <text evidence="6">The sequence shown here is derived from an EMBL/GenBank/DDBJ whole genome shotgun (WGS) entry which is preliminary data.</text>
</comment>
<dbReference type="Pfam" id="PF02274">
    <property type="entry name" value="ADI"/>
    <property type="match status" value="1"/>
</dbReference>
<evidence type="ECO:0000256" key="5">
    <source>
        <dbReference type="ARBA" id="ARBA00049429"/>
    </source>
</evidence>
<comment type="catalytic activity">
    <reaction evidence="5">
        <text>L-arginine + H2O = L-citrulline + NH4(+)</text>
        <dbReference type="Rhea" id="RHEA:19597"/>
        <dbReference type="ChEBI" id="CHEBI:15377"/>
        <dbReference type="ChEBI" id="CHEBI:28938"/>
        <dbReference type="ChEBI" id="CHEBI:32682"/>
        <dbReference type="ChEBI" id="CHEBI:57743"/>
        <dbReference type="EC" id="3.5.3.6"/>
    </reaction>
</comment>
<evidence type="ECO:0000256" key="2">
    <source>
        <dbReference type="ARBA" id="ARBA00010206"/>
    </source>
</evidence>
<dbReference type="Gene3D" id="3.75.10.10">
    <property type="entry name" value="L-arginine/glycine Amidinotransferase, Chain A"/>
    <property type="match status" value="1"/>
</dbReference>
<dbReference type="Proteomes" id="UP000823635">
    <property type="component" value="Unassembled WGS sequence"/>
</dbReference>
<evidence type="ECO:0000256" key="1">
    <source>
        <dbReference type="ARBA" id="ARBA00005213"/>
    </source>
</evidence>
<evidence type="ECO:0000313" key="6">
    <source>
        <dbReference type="EMBL" id="MBO8428607.1"/>
    </source>
</evidence>
<dbReference type="PRINTS" id="PR01466">
    <property type="entry name" value="ARGDEIMINASE"/>
</dbReference>
<dbReference type="AlphaFoldDB" id="A0A9D9DKI8"/>
<dbReference type="GO" id="GO:0019546">
    <property type="term" value="P:L-arginine deiminase pathway"/>
    <property type="evidence" value="ECO:0007669"/>
    <property type="project" value="TreeGrafter"/>
</dbReference>
<reference evidence="6" key="1">
    <citation type="submission" date="2020-10" db="EMBL/GenBank/DDBJ databases">
        <authorList>
            <person name="Gilroy R."/>
        </authorList>
    </citation>
    <scope>NUCLEOTIDE SEQUENCE</scope>
    <source>
        <strain evidence="6">15467</strain>
    </source>
</reference>
<evidence type="ECO:0000313" key="7">
    <source>
        <dbReference type="Proteomes" id="UP000823635"/>
    </source>
</evidence>
<comment type="similarity">
    <text evidence="2">Belongs to the arginine deiminase family.</text>
</comment>
<dbReference type="GO" id="GO:0016990">
    <property type="term" value="F:arginine deiminase activity"/>
    <property type="evidence" value="ECO:0007669"/>
    <property type="project" value="UniProtKB-EC"/>
</dbReference>
<keyword evidence="4" id="KW-0378">Hydrolase</keyword>
<dbReference type="Gene3D" id="1.10.3930.10">
    <property type="entry name" value="Arginine deiminase"/>
    <property type="match status" value="1"/>
</dbReference>
<dbReference type="EMBL" id="JADINB010000036">
    <property type="protein sequence ID" value="MBO8428607.1"/>
    <property type="molecule type" value="Genomic_DNA"/>
</dbReference>
<sequence>MTQPLSLNINSEIGELEGVILHTPGAEVENMTPGTAQRALYSDILNLSIAQKEYAQLRGVLERYTRTYEVVDLLSGVLDNYRKRESLIGKICIGEGAADYFDDLMEMPSVELAKALIEGVPAKINSLTAYLNDEYYALYPLYNFYFTRDASVTIGNNALICRMANRVRMRESLIMEAIFKGSSAFNCHIINAHDFHPGNGEIFMEGGDILIARDDILLVGNGNRTSTQGIDLLIARLCKDNLEGRKHVIVQQLPHSPESFIHLDMVFTLLDRDKCMVFEPLILGNNQYRTVQITIENGKVAKIKSVSDILSALKRLGMELEPVFCGGVADEWNQEREQWHSGANFFAMAPGKVLSYARNIHTLDELSKHGFEIIQAWDIIENRKDMKDYRKCVVTIDGSELPRGGGGARCMTMPVSRKNL</sequence>
<accession>A0A9D9DKI8</accession>
<reference evidence="6" key="2">
    <citation type="journal article" date="2021" name="PeerJ">
        <title>Extensive microbial diversity within the chicken gut microbiome revealed by metagenomics and culture.</title>
        <authorList>
            <person name="Gilroy R."/>
            <person name="Ravi A."/>
            <person name="Getino M."/>
            <person name="Pursley I."/>
            <person name="Horton D.L."/>
            <person name="Alikhan N.F."/>
            <person name="Baker D."/>
            <person name="Gharbi K."/>
            <person name="Hall N."/>
            <person name="Watson M."/>
            <person name="Adriaenssens E.M."/>
            <person name="Foster-Nyarko E."/>
            <person name="Jarju S."/>
            <person name="Secka A."/>
            <person name="Antonio M."/>
            <person name="Oren A."/>
            <person name="Chaudhuri R.R."/>
            <person name="La Ragione R."/>
            <person name="Hildebrand F."/>
            <person name="Pallen M.J."/>
        </authorList>
    </citation>
    <scope>NUCLEOTIDE SEQUENCE</scope>
    <source>
        <strain evidence="6">15467</strain>
    </source>
</reference>
<protein>
    <recommendedName>
        <fullName evidence="3">arginine deiminase</fullName>
        <ecNumber evidence="3">3.5.3.6</ecNumber>
    </recommendedName>
</protein>
<dbReference type="InterPro" id="IPR003876">
    <property type="entry name" value="Arg_deiminase"/>
</dbReference>
<dbReference type="SUPFAM" id="SSF55909">
    <property type="entry name" value="Pentein"/>
    <property type="match status" value="1"/>
</dbReference>
<organism evidence="6 7">
    <name type="scientific">Candidatus Egerieousia excrementavium</name>
    <dbReference type="NCBI Taxonomy" id="2840778"/>
    <lineage>
        <taxon>Bacteria</taxon>
        <taxon>Pseudomonadati</taxon>
        <taxon>Bacteroidota</taxon>
        <taxon>Bacteroidia</taxon>
        <taxon>Bacteroidales</taxon>
        <taxon>Candidatus Egerieousia</taxon>
    </lineage>
</organism>
<dbReference type="EC" id="3.5.3.6" evidence="3"/>